<evidence type="ECO:0000256" key="5">
    <source>
        <dbReference type="SAM" id="MobiDB-lite"/>
    </source>
</evidence>
<feature type="compositionally biased region" description="Polar residues" evidence="5">
    <location>
        <begin position="469"/>
        <end position="479"/>
    </location>
</feature>
<protein>
    <recommendedName>
        <fullName evidence="6">LIM zinc-binding domain-containing protein</fullName>
    </recommendedName>
</protein>
<dbReference type="SMART" id="SM00132">
    <property type="entry name" value="LIM"/>
    <property type="match status" value="1"/>
</dbReference>
<feature type="region of interest" description="Disordered" evidence="5">
    <location>
        <begin position="165"/>
        <end position="204"/>
    </location>
</feature>
<feature type="domain" description="LIM zinc-binding" evidence="6">
    <location>
        <begin position="21"/>
        <end position="81"/>
    </location>
</feature>
<accession>A0A1B0CD21</accession>
<dbReference type="VEuPathDB" id="VectorBase:LLOJ002241"/>
<dbReference type="SUPFAM" id="SSF57716">
    <property type="entry name" value="Glucocorticoid receptor-like (DNA-binding domain)"/>
    <property type="match status" value="2"/>
</dbReference>
<dbReference type="VEuPathDB" id="VectorBase:LLONM1_006410"/>
<evidence type="ECO:0000256" key="2">
    <source>
        <dbReference type="ARBA" id="ARBA00022833"/>
    </source>
</evidence>
<feature type="region of interest" description="Disordered" evidence="5">
    <location>
        <begin position="325"/>
        <end position="360"/>
    </location>
</feature>
<evidence type="ECO:0000256" key="3">
    <source>
        <dbReference type="ARBA" id="ARBA00023038"/>
    </source>
</evidence>
<proteinExistence type="predicted"/>
<evidence type="ECO:0000256" key="4">
    <source>
        <dbReference type="PROSITE-ProRule" id="PRU00125"/>
    </source>
</evidence>
<feature type="region of interest" description="Disordered" evidence="5">
    <location>
        <begin position="450"/>
        <end position="481"/>
    </location>
</feature>
<keyword evidence="3 4" id="KW-0440">LIM domain</keyword>
<evidence type="ECO:0000259" key="6">
    <source>
        <dbReference type="PROSITE" id="PS50023"/>
    </source>
</evidence>
<dbReference type="AlphaFoldDB" id="A0A1B0CD21"/>
<dbReference type="PANTHER" id="PTHR24206">
    <property type="entry name" value="OS06G0237300 PROTEIN"/>
    <property type="match status" value="1"/>
</dbReference>
<evidence type="ECO:0000313" key="8">
    <source>
        <dbReference type="Proteomes" id="UP000092461"/>
    </source>
</evidence>
<dbReference type="Pfam" id="PF00412">
    <property type="entry name" value="LIM"/>
    <property type="match status" value="1"/>
</dbReference>
<dbReference type="CDD" id="cd09445">
    <property type="entry name" value="LIM_Mical_like_2"/>
    <property type="match status" value="1"/>
</dbReference>
<dbReference type="Gene3D" id="2.10.110.10">
    <property type="entry name" value="Cysteine Rich Protein"/>
    <property type="match status" value="1"/>
</dbReference>
<dbReference type="PROSITE" id="PS00478">
    <property type="entry name" value="LIM_DOMAIN_1"/>
    <property type="match status" value="1"/>
</dbReference>
<evidence type="ECO:0000313" key="7">
    <source>
        <dbReference type="EnsemblMetazoa" id="LLOJ002241-PA"/>
    </source>
</evidence>
<dbReference type="EMBL" id="AJWK01007325">
    <property type="status" value="NOT_ANNOTATED_CDS"/>
    <property type="molecule type" value="Genomic_DNA"/>
</dbReference>
<feature type="region of interest" description="Disordered" evidence="5">
    <location>
        <begin position="102"/>
        <end position="123"/>
    </location>
</feature>
<dbReference type="Proteomes" id="UP000092461">
    <property type="component" value="Unassembled WGS sequence"/>
</dbReference>
<sequence>MATTVAKNEAPQPTNGVDKVKKCKRCEKDVFQMELIKAEKAFWHRNCFKCSECNKQLRMDTYQSHEGVLYCKPHFRSLFAPKPVEEVSEPSVQPRKYEVIVRENQPQELPPDVVRSSDKPNLGLEELQSLDLRSRYQMFEKPETPSTPREGPPPSRQAIKSKIARLGSKGVASGVPDEELKGMAGEDGSSSDEEPIGGNFTERLGYKEMRDIRRKFEDGHMASREERREERKQEIQNIRSRLFMGKQAKIKEMYQQAVLESEQGGNTGQVKDFGVCKEASSIRDRFERGEVFSQARQTSRENDVSEIVQHGLAKTSRSIFQELDANQGTAPPPVQTPRPASDLHRSPSMASAYPPSGEIVRSDSQVDNVHVETKEISSRFKFFETYRPKEVQKREFRITPPREGVVRMPSPEKPEYADWPKASELIEEEIVSKKTASKMLSIFRQMEMMDEDAPADPKAPKEITPPPEISTNGHNTSGKISEAERIARARELKSKFENWDFENVERSSSSVRLFDGEDESQIESTKSLSAKFESMKDTSRVFRPRANIKVNRFVET</sequence>
<keyword evidence="2 4" id="KW-0862">Zinc</keyword>
<organism evidence="7 8">
    <name type="scientific">Lutzomyia longipalpis</name>
    <name type="common">Sand fly</name>
    <dbReference type="NCBI Taxonomy" id="7200"/>
    <lineage>
        <taxon>Eukaryota</taxon>
        <taxon>Metazoa</taxon>
        <taxon>Ecdysozoa</taxon>
        <taxon>Arthropoda</taxon>
        <taxon>Hexapoda</taxon>
        <taxon>Insecta</taxon>
        <taxon>Pterygota</taxon>
        <taxon>Neoptera</taxon>
        <taxon>Endopterygota</taxon>
        <taxon>Diptera</taxon>
        <taxon>Nematocera</taxon>
        <taxon>Psychodoidea</taxon>
        <taxon>Psychodidae</taxon>
        <taxon>Lutzomyia</taxon>
        <taxon>Lutzomyia</taxon>
    </lineage>
</organism>
<dbReference type="GO" id="GO:0046872">
    <property type="term" value="F:metal ion binding"/>
    <property type="evidence" value="ECO:0007669"/>
    <property type="project" value="UniProtKB-KW"/>
</dbReference>
<name>A0A1B0CD21_LUTLO</name>
<dbReference type="InterPro" id="IPR001781">
    <property type="entry name" value="Znf_LIM"/>
</dbReference>
<dbReference type="PROSITE" id="PS50023">
    <property type="entry name" value="LIM_DOMAIN_2"/>
    <property type="match status" value="1"/>
</dbReference>
<dbReference type="EnsemblMetazoa" id="LLOJ002241-RA">
    <property type="protein sequence ID" value="LLOJ002241-PA"/>
    <property type="gene ID" value="LLOJ002241"/>
</dbReference>
<evidence type="ECO:0000256" key="1">
    <source>
        <dbReference type="ARBA" id="ARBA00022723"/>
    </source>
</evidence>
<keyword evidence="8" id="KW-1185">Reference proteome</keyword>
<reference evidence="7" key="1">
    <citation type="submission" date="2020-05" db="UniProtKB">
        <authorList>
            <consortium name="EnsemblMetazoa"/>
        </authorList>
    </citation>
    <scope>IDENTIFICATION</scope>
    <source>
        <strain evidence="7">Jacobina</strain>
    </source>
</reference>
<keyword evidence="1 4" id="KW-0479">Metal-binding</keyword>